<feature type="region of interest" description="Disordered" evidence="8">
    <location>
        <begin position="506"/>
        <end position="533"/>
    </location>
</feature>
<comment type="caution">
    <text evidence="11">The sequence shown here is derived from an EMBL/GenBank/DDBJ whole genome shotgun (WGS) entry which is preliminary data.</text>
</comment>
<accession>A0AAJ0GX46</accession>
<feature type="transmembrane region" description="Helical" evidence="9">
    <location>
        <begin position="427"/>
        <end position="447"/>
    </location>
</feature>
<dbReference type="Pfam" id="PF00083">
    <property type="entry name" value="Sugar_tr"/>
    <property type="match status" value="1"/>
</dbReference>
<dbReference type="PANTHER" id="PTHR48022">
    <property type="entry name" value="PLASTIDIC GLUCOSE TRANSPORTER 4"/>
    <property type="match status" value="1"/>
</dbReference>
<feature type="transmembrane region" description="Helical" evidence="9">
    <location>
        <begin position="293"/>
        <end position="314"/>
    </location>
</feature>
<dbReference type="InterPro" id="IPR005828">
    <property type="entry name" value="MFS_sugar_transport-like"/>
</dbReference>
<dbReference type="InterPro" id="IPR003663">
    <property type="entry name" value="Sugar/inositol_transpt"/>
</dbReference>
<dbReference type="PROSITE" id="PS00216">
    <property type="entry name" value="SUGAR_TRANSPORT_1"/>
    <property type="match status" value="1"/>
</dbReference>
<gene>
    <name evidence="11" type="ORF">B0T15DRAFT_84455</name>
</gene>
<evidence type="ECO:0000256" key="4">
    <source>
        <dbReference type="ARBA" id="ARBA00022692"/>
    </source>
</evidence>
<dbReference type="PROSITE" id="PS50850">
    <property type="entry name" value="MFS"/>
    <property type="match status" value="1"/>
</dbReference>
<keyword evidence="3 7" id="KW-0813">Transport</keyword>
<evidence type="ECO:0000259" key="10">
    <source>
        <dbReference type="PROSITE" id="PS50850"/>
    </source>
</evidence>
<organism evidence="11 12">
    <name type="scientific">Chaetomium strumarium</name>
    <dbReference type="NCBI Taxonomy" id="1170767"/>
    <lineage>
        <taxon>Eukaryota</taxon>
        <taxon>Fungi</taxon>
        <taxon>Dikarya</taxon>
        <taxon>Ascomycota</taxon>
        <taxon>Pezizomycotina</taxon>
        <taxon>Sordariomycetes</taxon>
        <taxon>Sordariomycetidae</taxon>
        <taxon>Sordariales</taxon>
        <taxon>Chaetomiaceae</taxon>
        <taxon>Chaetomium</taxon>
    </lineage>
</organism>
<keyword evidence="12" id="KW-1185">Reference proteome</keyword>
<dbReference type="PANTHER" id="PTHR48022:SF3">
    <property type="entry name" value="HEXOSE TRANSPORTER PROTEIN (AFU_ORTHOLOGUE AFUA_8G04480)-RELATED"/>
    <property type="match status" value="1"/>
</dbReference>
<evidence type="ECO:0000256" key="5">
    <source>
        <dbReference type="ARBA" id="ARBA00022989"/>
    </source>
</evidence>
<feature type="domain" description="Major facilitator superfamily (MFS) profile" evidence="10">
    <location>
        <begin position="43"/>
        <end position="482"/>
    </location>
</feature>
<dbReference type="InterPro" id="IPR050360">
    <property type="entry name" value="MFS_Sugar_Transporters"/>
</dbReference>
<dbReference type="InterPro" id="IPR005829">
    <property type="entry name" value="Sugar_transporter_CS"/>
</dbReference>
<reference evidence="11" key="1">
    <citation type="journal article" date="2023" name="Mol. Phylogenet. Evol.">
        <title>Genome-scale phylogeny and comparative genomics of the fungal order Sordariales.</title>
        <authorList>
            <person name="Hensen N."/>
            <person name="Bonometti L."/>
            <person name="Westerberg I."/>
            <person name="Brannstrom I.O."/>
            <person name="Guillou S."/>
            <person name="Cros-Aarteil S."/>
            <person name="Calhoun S."/>
            <person name="Haridas S."/>
            <person name="Kuo A."/>
            <person name="Mondo S."/>
            <person name="Pangilinan J."/>
            <person name="Riley R."/>
            <person name="LaButti K."/>
            <person name="Andreopoulos B."/>
            <person name="Lipzen A."/>
            <person name="Chen C."/>
            <person name="Yan M."/>
            <person name="Daum C."/>
            <person name="Ng V."/>
            <person name="Clum A."/>
            <person name="Steindorff A."/>
            <person name="Ohm R.A."/>
            <person name="Martin F."/>
            <person name="Silar P."/>
            <person name="Natvig D.O."/>
            <person name="Lalanne C."/>
            <person name="Gautier V."/>
            <person name="Ament-Velasquez S.L."/>
            <person name="Kruys A."/>
            <person name="Hutchinson M.I."/>
            <person name="Powell A.J."/>
            <person name="Barry K."/>
            <person name="Miller A.N."/>
            <person name="Grigoriev I.V."/>
            <person name="Debuchy R."/>
            <person name="Gladieux P."/>
            <person name="Hiltunen Thoren M."/>
            <person name="Johannesson H."/>
        </authorList>
    </citation>
    <scope>NUCLEOTIDE SEQUENCE</scope>
    <source>
        <strain evidence="11">CBS 333.67</strain>
    </source>
</reference>
<evidence type="ECO:0000256" key="6">
    <source>
        <dbReference type="ARBA" id="ARBA00023136"/>
    </source>
</evidence>
<evidence type="ECO:0000256" key="3">
    <source>
        <dbReference type="ARBA" id="ARBA00022448"/>
    </source>
</evidence>
<evidence type="ECO:0000256" key="9">
    <source>
        <dbReference type="SAM" id="Phobius"/>
    </source>
</evidence>
<feature type="transmembrane region" description="Helical" evidence="9">
    <location>
        <begin position="37"/>
        <end position="60"/>
    </location>
</feature>
<evidence type="ECO:0000313" key="11">
    <source>
        <dbReference type="EMBL" id="KAK3307761.1"/>
    </source>
</evidence>
<protein>
    <submittedName>
        <fullName evidence="11">General substrate transporter</fullName>
    </submittedName>
</protein>
<dbReference type="NCBIfam" id="TIGR00879">
    <property type="entry name" value="SP"/>
    <property type="match status" value="1"/>
</dbReference>
<evidence type="ECO:0000256" key="1">
    <source>
        <dbReference type="ARBA" id="ARBA00004141"/>
    </source>
</evidence>
<dbReference type="InterPro" id="IPR036259">
    <property type="entry name" value="MFS_trans_sf"/>
</dbReference>
<dbReference type="GeneID" id="87890209"/>
<feature type="transmembrane region" description="Helical" evidence="9">
    <location>
        <begin position="172"/>
        <end position="193"/>
    </location>
</feature>
<proteinExistence type="inferred from homology"/>
<feature type="transmembrane region" description="Helical" evidence="9">
    <location>
        <begin position="390"/>
        <end position="415"/>
    </location>
</feature>
<keyword evidence="5 9" id="KW-1133">Transmembrane helix</keyword>
<feature type="compositionally biased region" description="Basic and acidic residues" evidence="8">
    <location>
        <begin position="522"/>
        <end position="533"/>
    </location>
</feature>
<reference evidence="11" key="2">
    <citation type="submission" date="2023-06" db="EMBL/GenBank/DDBJ databases">
        <authorList>
            <consortium name="Lawrence Berkeley National Laboratory"/>
            <person name="Mondo S.J."/>
            <person name="Hensen N."/>
            <person name="Bonometti L."/>
            <person name="Westerberg I."/>
            <person name="Brannstrom I.O."/>
            <person name="Guillou S."/>
            <person name="Cros-Aarteil S."/>
            <person name="Calhoun S."/>
            <person name="Haridas S."/>
            <person name="Kuo A."/>
            <person name="Pangilinan J."/>
            <person name="Riley R."/>
            <person name="Labutti K."/>
            <person name="Andreopoulos B."/>
            <person name="Lipzen A."/>
            <person name="Chen C."/>
            <person name="Yanf M."/>
            <person name="Daum C."/>
            <person name="Ng V."/>
            <person name="Clum A."/>
            <person name="Steindorff A."/>
            <person name="Ohm R."/>
            <person name="Martin F."/>
            <person name="Silar P."/>
            <person name="Natvig D."/>
            <person name="Lalanne C."/>
            <person name="Gautier V."/>
            <person name="Ament-Velasquez S.L."/>
            <person name="Kruys A."/>
            <person name="Hutchinson M.I."/>
            <person name="Powell A.J."/>
            <person name="Barry K."/>
            <person name="Miller A.N."/>
            <person name="Grigoriev I.V."/>
            <person name="Debuchy R."/>
            <person name="Gladieux P."/>
            <person name="Thoren M.H."/>
            <person name="Johannesson H."/>
        </authorList>
    </citation>
    <scope>NUCLEOTIDE SEQUENCE</scope>
    <source>
        <strain evidence="11">CBS 333.67</strain>
    </source>
</reference>
<keyword evidence="6 9" id="KW-0472">Membrane</keyword>
<feature type="transmembrane region" description="Helical" evidence="9">
    <location>
        <begin position="459"/>
        <end position="478"/>
    </location>
</feature>
<evidence type="ECO:0000313" key="12">
    <source>
        <dbReference type="Proteomes" id="UP001273166"/>
    </source>
</evidence>
<evidence type="ECO:0000256" key="2">
    <source>
        <dbReference type="ARBA" id="ARBA00010992"/>
    </source>
</evidence>
<dbReference type="AlphaFoldDB" id="A0AAJ0GX46"/>
<feature type="transmembrane region" description="Helical" evidence="9">
    <location>
        <begin position="334"/>
        <end position="352"/>
    </location>
</feature>
<comment type="subcellular location">
    <subcellularLocation>
        <location evidence="1">Membrane</location>
        <topology evidence="1">Multi-pass membrane protein</topology>
    </subcellularLocation>
</comment>
<dbReference type="InterPro" id="IPR020846">
    <property type="entry name" value="MFS_dom"/>
</dbReference>
<feature type="transmembrane region" description="Helical" evidence="9">
    <location>
        <begin position="134"/>
        <end position="151"/>
    </location>
</feature>
<evidence type="ECO:0000256" key="7">
    <source>
        <dbReference type="RuleBase" id="RU003346"/>
    </source>
</evidence>
<dbReference type="EMBL" id="JAUDZG010000002">
    <property type="protein sequence ID" value="KAK3307761.1"/>
    <property type="molecule type" value="Genomic_DNA"/>
</dbReference>
<feature type="transmembrane region" description="Helical" evidence="9">
    <location>
        <begin position="80"/>
        <end position="104"/>
    </location>
</feature>
<evidence type="ECO:0000256" key="8">
    <source>
        <dbReference type="SAM" id="MobiDB-lite"/>
    </source>
</evidence>
<sequence length="533" mass="58840">MGRNDKAGKAGAEQAVGAELAAYLPANAKPWYRTRHLVCLNLALMVPLLSAATIGFDGSMMNGLQTLSQWRDYFGQPSGAVLGAMNAIFPVGKLVAVVPVAWLTDRFGRKLPMWLGLLGLVAATAVQASSHTVAQFIVARFFLGFFTAFVGQPSPILITELAYPTHRAKMTALYQTFFYCGSVLAAWSTYGSFRIPSTWSWRIPSLLQGAIPLIQLLGVFFVPESPRWLLANGKTAEARAILTTWHAGGDGNSALVEYEMHQISTTVELEKHARATTSYMDLVRTRPNQHRTLIAFVVGFFAQWNGASVVSYYLALVLNTIGITKTSDQALINGLLQVWNWLAAVLAGALMVDRLGRRTLFLTSVAGMFVSYVVWTVLTARFVSTLNQAMGNAVVAFIFIYYFFYDIAWSPLFIAYPVEIFEFGLRARGVAVTYGSTFAGLIIGQFVNPIAMKAIGWKYYIVFDVILAMLIVVIYFVFPETKGRTLEEIAEVFDGKSRRVADVEAELKKDSDEKEPDSVSEQVEHTTAEVKKD</sequence>
<dbReference type="Proteomes" id="UP001273166">
    <property type="component" value="Unassembled WGS sequence"/>
</dbReference>
<dbReference type="GO" id="GO:0016020">
    <property type="term" value="C:membrane"/>
    <property type="evidence" value="ECO:0007669"/>
    <property type="project" value="UniProtKB-SubCell"/>
</dbReference>
<dbReference type="RefSeq" id="XP_062723541.1">
    <property type="nucleotide sequence ID" value="XM_062871380.1"/>
</dbReference>
<keyword evidence="4 9" id="KW-0812">Transmembrane</keyword>
<comment type="similarity">
    <text evidence="2 7">Belongs to the major facilitator superfamily. Sugar transporter (TC 2.A.1.1) family.</text>
</comment>
<dbReference type="GO" id="GO:0005351">
    <property type="term" value="F:carbohydrate:proton symporter activity"/>
    <property type="evidence" value="ECO:0007669"/>
    <property type="project" value="TreeGrafter"/>
</dbReference>
<dbReference type="SUPFAM" id="SSF103473">
    <property type="entry name" value="MFS general substrate transporter"/>
    <property type="match status" value="1"/>
</dbReference>
<dbReference type="FunFam" id="1.20.1250.20:FF:000117">
    <property type="entry name" value="MFS hexose transporter"/>
    <property type="match status" value="1"/>
</dbReference>
<dbReference type="Gene3D" id="1.20.1250.20">
    <property type="entry name" value="MFS general substrate transporter like domains"/>
    <property type="match status" value="1"/>
</dbReference>
<feature type="transmembrane region" description="Helical" evidence="9">
    <location>
        <begin position="359"/>
        <end position="378"/>
    </location>
</feature>
<name>A0AAJ0GX46_9PEZI</name>